<organism evidence="2 3">
    <name type="scientific">Paramecium primaurelia</name>
    <dbReference type="NCBI Taxonomy" id="5886"/>
    <lineage>
        <taxon>Eukaryota</taxon>
        <taxon>Sar</taxon>
        <taxon>Alveolata</taxon>
        <taxon>Ciliophora</taxon>
        <taxon>Intramacronucleata</taxon>
        <taxon>Oligohymenophorea</taxon>
        <taxon>Peniculida</taxon>
        <taxon>Parameciidae</taxon>
        <taxon>Paramecium</taxon>
    </lineage>
</organism>
<keyword evidence="3" id="KW-1185">Reference proteome</keyword>
<gene>
    <name evidence="2" type="ORF">PPRIM_AZ9-3.1.T0450105</name>
</gene>
<evidence type="ECO:0000313" key="3">
    <source>
        <dbReference type="Proteomes" id="UP000688137"/>
    </source>
</evidence>
<name>A0A8S1LXD0_PARPR</name>
<dbReference type="EMBL" id="CAJJDM010000045">
    <property type="protein sequence ID" value="CAD8070193.1"/>
    <property type="molecule type" value="Genomic_DNA"/>
</dbReference>
<evidence type="ECO:0000313" key="2">
    <source>
        <dbReference type="EMBL" id="CAD8070193.1"/>
    </source>
</evidence>
<keyword evidence="1" id="KW-0472">Membrane</keyword>
<accession>A0A8S1LXD0</accession>
<feature type="transmembrane region" description="Helical" evidence="1">
    <location>
        <begin position="61"/>
        <end position="78"/>
    </location>
</feature>
<feature type="transmembrane region" description="Helical" evidence="1">
    <location>
        <begin position="159"/>
        <end position="179"/>
    </location>
</feature>
<feature type="transmembrane region" description="Helical" evidence="1">
    <location>
        <begin position="132"/>
        <end position="153"/>
    </location>
</feature>
<keyword evidence="1" id="KW-1133">Transmembrane helix</keyword>
<dbReference type="AlphaFoldDB" id="A0A8S1LXD0"/>
<dbReference type="Proteomes" id="UP000688137">
    <property type="component" value="Unassembled WGS sequence"/>
</dbReference>
<reference evidence="2" key="1">
    <citation type="submission" date="2021-01" db="EMBL/GenBank/DDBJ databases">
        <authorList>
            <consortium name="Genoscope - CEA"/>
            <person name="William W."/>
        </authorList>
    </citation>
    <scope>NUCLEOTIDE SEQUENCE</scope>
</reference>
<feature type="transmembrane region" description="Helical" evidence="1">
    <location>
        <begin position="32"/>
        <end position="49"/>
    </location>
</feature>
<evidence type="ECO:0008006" key="4">
    <source>
        <dbReference type="Google" id="ProtNLM"/>
    </source>
</evidence>
<proteinExistence type="predicted"/>
<comment type="caution">
    <text evidence="2">The sequence shown here is derived from an EMBL/GenBank/DDBJ whole genome shotgun (WGS) entry which is preliminary data.</text>
</comment>
<keyword evidence="1" id="KW-0812">Transmembrane</keyword>
<protein>
    <recommendedName>
        <fullName evidence="4">Transmembrane protein</fullName>
    </recommendedName>
</protein>
<evidence type="ECO:0000256" key="1">
    <source>
        <dbReference type="SAM" id="Phobius"/>
    </source>
</evidence>
<dbReference type="OMA" id="LEKWIIH"/>
<sequence>MDLMNKLTLQFKAADIELKYQKQSIQKSLKPLHFGLLLMSLLLNTIQIIKVTTRESFEIPFINITFVALTIISFYIVYKKDSLTQKIMTIENAYILLLQLNFTASNIDGQEYYLYGSSFSLIQAVTYFATDFYLSCPSVIFHLIFRLVATTLYAGRFDLVGLGLTITTAVFLISVLYICNRAQRQQFLMNYKEDTINYQLQTLINKPFTKIIYNEKKLQIDVHQVNQEQQFLGYNQNLCYGCNIRNFLRNCKVGDRALEKWIIHDYTNLSGNCLAIVKRTKIKIRICQFNTDNSLILILENPKLDNKKKQVPQIVSNQLVEQFSNSKKNFFNLQFKFGVMSILMLGQYKIKTINIVKLLNKLLNTYIFSGKVNLNLNGNKIVKLKTYAQFLKIFLIQVFNIIQDMEYSLNTFNEISVNNFDNYLTFQIRLSNKYQFLQLYQKNFFIKYTQQHLLVTPLTLDLVFYFNKLIPFDETNSQL</sequence>